<proteinExistence type="predicted"/>
<gene>
    <name evidence="1" type="ORF">DPMN_079733</name>
</gene>
<dbReference type="EMBL" id="JAIWYP010000015">
    <property type="protein sequence ID" value="KAH3704674.1"/>
    <property type="molecule type" value="Genomic_DNA"/>
</dbReference>
<dbReference type="Proteomes" id="UP000828390">
    <property type="component" value="Unassembled WGS sequence"/>
</dbReference>
<organism evidence="1 2">
    <name type="scientific">Dreissena polymorpha</name>
    <name type="common">Zebra mussel</name>
    <name type="synonym">Mytilus polymorpha</name>
    <dbReference type="NCBI Taxonomy" id="45954"/>
    <lineage>
        <taxon>Eukaryota</taxon>
        <taxon>Metazoa</taxon>
        <taxon>Spiralia</taxon>
        <taxon>Lophotrochozoa</taxon>
        <taxon>Mollusca</taxon>
        <taxon>Bivalvia</taxon>
        <taxon>Autobranchia</taxon>
        <taxon>Heteroconchia</taxon>
        <taxon>Euheterodonta</taxon>
        <taxon>Imparidentia</taxon>
        <taxon>Neoheterodontei</taxon>
        <taxon>Myida</taxon>
        <taxon>Dreissenoidea</taxon>
        <taxon>Dreissenidae</taxon>
        <taxon>Dreissena</taxon>
    </lineage>
</organism>
<evidence type="ECO:0000313" key="2">
    <source>
        <dbReference type="Proteomes" id="UP000828390"/>
    </source>
</evidence>
<accession>A0A9D4BQC7</accession>
<protein>
    <submittedName>
        <fullName evidence="1">Uncharacterized protein</fullName>
    </submittedName>
</protein>
<comment type="caution">
    <text evidence="1">The sequence shown here is derived from an EMBL/GenBank/DDBJ whole genome shotgun (WGS) entry which is preliminary data.</text>
</comment>
<reference evidence="1" key="2">
    <citation type="submission" date="2020-11" db="EMBL/GenBank/DDBJ databases">
        <authorList>
            <person name="McCartney M.A."/>
            <person name="Auch B."/>
            <person name="Kono T."/>
            <person name="Mallez S."/>
            <person name="Becker A."/>
            <person name="Gohl D.M."/>
            <person name="Silverstein K.A.T."/>
            <person name="Koren S."/>
            <person name="Bechman K.B."/>
            <person name="Herman A."/>
            <person name="Abrahante J.E."/>
            <person name="Garbe J."/>
        </authorList>
    </citation>
    <scope>NUCLEOTIDE SEQUENCE</scope>
    <source>
        <strain evidence="1">Duluth1</strain>
        <tissue evidence="1">Whole animal</tissue>
    </source>
</reference>
<dbReference type="AlphaFoldDB" id="A0A9D4BQC7"/>
<name>A0A9D4BQC7_DREPO</name>
<reference evidence="1" key="1">
    <citation type="journal article" date="2019" name="bioRxiv">
        <title>The Genome of the Zebra Mussel, Dreissena polymorpha: A Resource for Invasive Species Research.</title>
        <authorList>
            <person name="McCartney M.A."/>
            <person name="Auch B."/>
            <person name="Kono T."/>
            <person name="Mallez S."/>
            <person name="Zhang Y."/>
            <person name="Obille A."/>
            <person name="Becker A."/>
            <person name="Abrahante J.E."/>
            <person name="Garbe J."/>
            <person name="Badalamenti J.P."/>
            <person name="Herman A."/>
            <person name="Mangelson H."/>
            <person name="Liachko I."/>
            <person name="Sullivan S."/>
            <person name="Sone E.D."/>
            <person name="Koren S."/>
            <person name="Silverstein K.A.T."/>
            <person name="Beckman K.B."/>
            <person name="Gohl D.M."/>
        </authorList>
    </citation>
    <scope>NUCLEOTIDE SEQUENCE</scope>
    <source>
        <strain evidence="1">Duluth1</strain>
        <tissue evidence="1">Whole animal</tissue>
    </source>
</reference>
<keyword evidence="2" id="KW-1185">Reference proteome</keyword>
<evidence type="ECO:0000313" key="1">
    <source>
        <dbReference type="EMBL" id="KAH3704674.1"/>
    </source>
</evidence>
<sequence length="65" mass="7234">MPKFETLIQEEKAVSVMGKFARRLHLLANFGIDANKALLAYKESVAEGKNPYAFKNDGDSGSFRL</sequence>